<dbReference type="PANTHER" id="PTHR43022:SF1">
    <property type="entry name" value="PROTEIN SMF"/>
    <property type="match status" value="1"/>
</dbReference>
<dbReference type="EMBL" id="JBCHKQ010000004">
    <property type="protein sequence ID" value="MEM5948672.1"/>
    <property type="molecule type" value="Genomic_DNA"/>
</dbReference>
<accession>A0ABU9UDC5</accession>
<protein>
    <submittedName>
        <fullName evidence="3">DNA-processing protein DprA</fullName>
    </submittedName>
</protein>
<gene>
    <name evidence="3" type="primary">dprA</name>
    <name evidence="3" type="ORF">WKV44_08965</name>
</gene>
<evidence type="ECO:0000313" key="4">
    <source>
        <dbReference type="Proteomes" id="UP001466331"/>
    </source>
</evidence>
<feature type="domain" description="Smf/DprA SLOG" evidence="2">
    <location>
        <begin position="82"/>
        <end position="289"/>
    </location>
</feature>
<dbReference type="Gene3D" id="3.40.50.450">
    <property type="match status" value="1"/>
</dbReference>
<dbReference type="InterPro" id="IPR003488">
    <property type="entry name" value="DprA"/>
</dbReference>
<name>A0ABU9UDC5_9SPIR</name>
<comment type="caution">
    <text evidence="3">The sequence shown here is derived from an EMBL/GenBank/DDBJ whole genome shotgun (WGS) entry which is preliminary data.</text>
</comment>
<sequence>MSEKEFLLLCSIHLINVISTEEKLRLLSNLSSVDDFLHLSHSDVEGIINRKIPRAKICVDLLMARAERELKIMKVKNFDWTYINADNYPVLLRNSFDPPFMLFYIGCLELNTDFILSIVGTRKPTLTASRVAYSFARDVVVEGGIVVSGLANGIDTSAHKGAVEGGGKTFAVLGSGIDNIYPVTNRRLSQKIVENGGAILSEYVPSAVAKKYCFPQRNRIIACLSRGTLVVEAPKKSGALITAEYALDEGRDVFIPANVPEGGNSEGTYDLLENGAMSVVSVYEIMKEWNVLSHSHEKNKNNYNHPKDKNNGFSNPGSVLASMMEKELDGKIVRHKGDIIEG</sequence>
<evidence type="ECO:0000256" key="1">
    <source>
        <dbReference type="ARBA" id="ARBA00006525"/>
    </source>
</evidence>
<evidence type="ECO:0000259" key="2">
    <source>
        <dbReference type="Pfam" id="PF02481"/>
    </source>
</evidence>
<proteinExistence type="inferred from homology"/>
<comment type="similarity">
    <text evidence="1">Belongs to the DprA/Smf family.</text>
</comment>
<organism evidence="3 4">
    <name type="scientific">Rarispira pelagica</name>
    <dbReference type="NCBI Taxonomy" id="3141764"/>
    <lineage>
        <taxon>Bacteria</taxon>
        <taxon>Pseudomonadati</taxon>
        <taxon>Spirochaetota</taxon>
        <taxon>Spirochaetia</taxon>
        <taxon>Winmispirales</taxon>
        <taxon>Winmispiraceae</taxon>
        <taxon>Rarispira</taxon>
    </lineage>
</organism>
<dbReference type="Proteomes" id="UP001466331">
    <property type="component" value="Unassembled WGS sequence"/>
</dbReference>
<reference evidence="3 4" key="1">
    <citation type="submission" date="2024-03" db="EMBL/GenBank/DDBJ databases">
        <title>Ignisphaera cupida sp. nov., a hyperthermophilic hydrolytic archaeon from a hot spring of Kamchatka, and proposal of Ignisphaeraceae fam. nov.</title>
        <authorList>
            <person name="Podosokorskaya O.A."/>
            <person name="Elcheninov A.G."/>
            <person name="Maltseva A.I."/>
            <person name="Zayulina K.S."/>
            <person name="Novikov A."/>
            <person name="Merkel A.Y."/>
        </authorList>
    </citation>
    <scope>NUCLEOTIDE SEQUENCE [LARGE SCALE GENOMIC DNA]</scope>
    <source>
        <strain evidence="3 4">38H-sp</strain>
    </source>
</reference>
<dbReference type="SUPFAM" id="SSF102405">
    <property type="entry name" value="MCP/YpsA-like"/>
    <property type="match status" value="1"/>
</dbReference>
<dbReference type="Pfam" id="PF02481">
    <property type="entry name" value="DNA_processg_A"/>
    <property type="match status" value="1"/>
</dbReference>
<keyword evidence="4" id="KW-1185">Reference proteome</keyword>
<evidence type="ECO:0000313" key="3">
    <source>
        <dbReference type="EMBL" id="MEM5948672.1"/>
    </source>
</evidence>
<dbReference type="NCBIfam" id="TIGR00732">
    <property type="entry name" value="dprA"/>
    <property type="match status" value="1"/>
</dbReference>
<dbReference type="PANTHER" id="PTHR43022">
    <property type="entry name" value="PROTEIN SMF"/>
    <property type="match status" value="1"/>
</dbReference>
<dbReference type="RefSeq" id="WP_420070123.1">
    <property type="nucleotide sequence ID" value="NZ_JBCHKQ010000004.1"/>
</dbReference>
<dbReference type="InterPro" id="IPR057666">
    <property type="entry name" value="DrpA_SLOG"/>
</dbReference>